<dbReference type="STRING" id="6313.A0A0K0D6T1"/>
<dbReference type="AlphaFoldDB" id="A0A0K0D6T1"/>
<dbReference type="InterPro" id="IPR023410">
    <property type="entry name" value="14-3-3_domain"/>
</dbReference>
<protein>
    <submittedName>
        <fullName evidence="4">14_3_3 domain-containing protein</fullName>
    </submittedName>
</protein>
<dbReference type="InterPro" id="IPR000308">
    <property type="entry name" value="14-3-3"/>
</dbReference>
<reference evidence="4" key="2">
    <citation type="submission" date="2017-02" db="UniProtKB">
        <authorList>
            <consortium name="WormBaseParasite"/>
        </authorList>
    </citation>
    <scope>IDENTIFICATION</scope>
</reference>
<dbReference type="Pfam" id="PF00244">
    <property type="entry name" value="14-3-3"/>
    <property type="match status" value="1"/>
</dbReference>
<evidence type="ECO:0000313" key="4">
    <source>
        <dbReference type="WBParaSite" id="ACAC_0000577601-mRNA-1"/>
    </source>
</evidence>
<name>A0A0K0D6T1_ANGCA</name>
<reference evidence="3" key="1">
    <citation type="submission" date="2012-09" db="EMBL/GenBank/DDBJ databases">
        <authorList>
            <person name="Martin A.A."/>
        </authorList>
    </citation>
    <scope>NUCLEOTIDE SEQUENCE</scope>
</reference>
<dbReference type="WBParaSite" id="ACAC_0000577601-mRNA-1">
    <property type="protein sequence ID" value="ACAC_0000577601-mRNA-1"/>
    <property type="gene ID" value="ACAC_0000577601"/>
</dbReference>
<accession>A0A0K0D6T1</accession>
<dbReference type="PANTHER" id="PTHR18860">
    <property type="entry name" value="14-3-3 PROTEIN"/>
    <property type="match status" value="1"/>
</dbReference>
<dbReference type="InterPro" id="IPR023409">
    <property type="entry name" value="14-3-3_CS"/>
</dbReference>
<dbReference type="InterPro" id="IPR036815">
    <property type="entry name" value="14-3-3_dom_sf"/>
</dbReference>
<evidence type="ECO:0000259" key="2">
    <source>
        <dbReference type="Pfam" id="PF00244"/>
    </source>
</evidence>
<proteinExistence type="inferred from homology"/>
<dbReference type="SUPFAM" id="SSF48445">
    <property type="entry name" value="14-3-3 protein"/>
    <property type="match status" value="1"/>
</dbReference>
<keyword evidence="3" id="KW-1185">Reference proteome</keyword>
<comment type="similarity">
    <text evidence="1">Belongs to the 14-3-3 family.</text>
</comment>
<evidence type="ECO:0000313" key="3">
    <source>
        <dbReference type="Proteomes" id="UP000035642"/>
    </source>
</evidence>
<dbReference type="Gene3D" id="1.20.190.20">
    <property type="entry name" value="14-3-3 domain"/>
    <property type="match status" value="1"/>
</dbReference>
<sequence length="67" mass="7354">LVICITQEVHVVLQAFDDAIAELDTLNEDSYKDSTLIMQLLRDNLTLWTSDAAADDQDTGEQGEGAN</sequence>
<organism evidence="3 4">
    <name type="scientific">Angiostrongylus cantonensis</name>
    <name type="common">Rat lungworm</name>
    <dbReference type="NCBI Taxonomy" id="6313"/>
    <lineage>
        <taxon>Eukaryota</taxon>
        <taxon>Metazoa</taxon>
        <taxon>Ecdysozoa</taxon>
        <taxon>Nematoda</taxon>
        <taxon>Chromadorea</taxon>
        <taxon>Rhabditida</taxon>
        <taxon>Rhabditina</taxon>
        <taxon>Rhabditomorpha</taxon>
        <taxon>Strongyloidea</taxon>
        <taxon>Metastrongylidae</taxon>
        <taxon>Angiostrongylus</taxon>
    </lineage>
</organism>
<dbReference type="Proteomes" id="UP000035642">
    <property type="component" value="Unassembled WGS sequence"/>
</dbReference>
<dbReference type="PROSITE" id="PS00797">
    <property type="entry name" value="1433_2"/>
    <property type="match status" value="1"/>
</dbReference>
<feature type="domain" description="14-3-3" evidence="2">
    <location>
        <begin position="9"/>
        <end position="49"/>
    </location>
</feature>
<evidence type="ECO:0000256" key="1">
    <source>
        <dbReference type="ARBA" id="ARBA00006141"/>
    </source>
</evidence>